<gene>
    <name evidence="1" type="ORF">LX16_2014</name>
</gene>
<evidence type="ECO:0000313" key="1">
    <source>
        <dbReference type="EMBL" id="TWJ16286.1"/>
    </source>
</evidence>
<accession>A0A562VEG8</accession>
<evidence type="ECO:0000313" key="2">
    <source>
        <dbReference type="Proteomes" id="UP000321617"/>
    </source>
</evidence>
<dbReference type="RefSeq" id="WP_158645544.1">
    <property type="nucleotide sequence ID" value="NZ_BAABIJ010000001.1"/>
</dbReference>
<proteinExistence type="predicted"/>
<organism evidence="1 2">
    <name type="scientific">Stackebrandtia albiflava</name>
    <dbReference type="NCBI Taxonomy" id="406432"/>
    <lineage>
        <taxon>Bacteria</taxon>
        <taxon>Bacillati</taxon>
        <taxon>Actinomycetota</taxon>
        <taxon>Actinomycetes</taxon>
        <taxon>Glycomycetales</taxon>
        <taxon>Glycomycetaceae</taxon>
        <taxon>Stackebrandtia</taxon>
    </lineage>
</organism>
<name>A0A562VEG8_9ACTN</name>
<keyword evidence="2" id="KW-1185">Reference proteome</keyword>
<comment type="caution">
    <text evidence="1">The sequence shown here is derived from an EMBL/GenBank/DDBJ whole genome shotgun (WGS) entry which is preliminary data.</text>
</comment>
<sequence length="50" mass="5495">METGRPLPGRHEDYEGWCRDCGAYFGVGIRWPCRSARIVGTAARSGGDHS</sequence>
<protein>
    <submittedName>
        <fullName evidence="1">Uncharacterized protein</fullName>
    </submittedName>
</protein>
<dbReference type="AlphaFoldDB" id="A0A562VEG8"/>
<dbReference type="Proteomes" id="UP000321617">
    <property type="component" value="Unassembled WGS sequence"/>
</dbReference>
<reference evidence="1 2" key="1">
    <citation type="journal article" date="2013" name="Stand. Genomic Sci.">
        <title>Genomic Encyclopedia of Type Strains, Phase I: The one thousand microbial genomes (KMG-I) project.</title>
        <authorList>
            <person name="Kyrpides N.C."/>
            <person name="Woyke T."/>
            <person name="Eisen J.A."/>
            <person name="Garrity G."/>
            <person name="Lilburn T.G."/>
            <person name="Beck B.J."/>
            <person name="Whitman W.B."/>
            <person name="Hugenholtz P."/>
            <person name="Klenk H.P."/>
        </authorList>
    </citation>
    <scope>NUCLEOTIDE SEQUENCE [LARGE SCALE GENOMIC DNA]</scope>
    <source>
        <strain evidence="1 2">DSM 45044</strain>
    </source>
</reference>
<dbReference type="EMBL" id="VLLL01000005">
    <property type="protein sequence ID" value="TWJ16286.1"/>
    <property type="molecule type" value="Genomic_DNA"/>
</dbReference>